<dbReference type="Gene3D" id="3.30.420.10">
    <property type="entry name" value="Ribonuclease H-like superfamily/Ribonuclease H"/>
    <property type="match status" value="1"/>
</dbReference>
<keyword evidence="4" id="KW-0378">Hydrolase</keyword>
<evidence type="ECO:0000256" key="4">
    <source>
        <dbReference type="ARBA" id="ARBA00022801"/>
    </source>
</evidence>
<dbReference type="Pfam" id="PF00929">
    <property type="entry name" value="RNase_T"/>
    <property type="match status" value="1"/>
</dbReference>
<evidence type="ECO:0000256" key="2">
    <source>
        <dbReference type="ARBA" id="ARBA00006357"/>
    </source>
</evidence>
<gene>
    <name evidence="9" type="ORF">N0F65_008162</name>
</gene>
<sequence>MGSDEDWEDGEVEEGEEVEENVPAPPQPVASSNAEGTSKDAAESSEGNDEPAHKKPRLPDAGPAPANGISPPLPPPLPPQPYATFSQQSHPSYSQQPRQQPYGARKRDHDGSAHAGSNNQQHKSYQGHGAGAGSTSDTADERDLEQWIVKYPRQAVQSKVLLNFGKWMEMARLRHRVFVDELQTLLLRTVDSRDAAVSPFLLDPIFPGQHNPTKLCLVLLGNLHPCVLQRYRKDLSFFDACSSMPCSLAKSERAKKIETPVAELLYKFPRPPVSTKNLSIDELFYAHELTFLLVHSAGWSDELVLQPSGYFFRRTQPQGGTWELDGDLLHLKWRQKRKGAAKDETGDNGDDVDDIVSLDVLVSEDSTMHYFSTDPTTDATYAHEAADHLRTRRSRETKPRTMRMSLIKAAVMDVPCSPGGSMIAKKTADGNNASASVKNNDDVDVDLSDSSALDYYVLSLDELRQHGFSVTVDEAQEKLMKATDGCSKDKYVLTQPRPENAEEPKPHNKVYALDCEMCETDIGYELTRVTVVNAHLEVLYDHLVKPRSTIINYHTEFSGITEEMMQSVTHTLDDVQKDLLEMIYDDCIVVGHSLNSDLEALRIVHLKVVDTAVLYPHQRGFPFKTSLKFLSKTYLSKSIQTRQMEGHDSAEDAIAAMELYLMKLRHGASFGIPDTQMTSAAFESMVEKMASLEKKISLYGLRVHSSSSPDTVDDDVTPVNQKPWQLFSSGHMQRKLENPLEHAKQQFRKDKGEKAINGATKHHHHAISDVADVHDFDALKEKMMQSLRTDDLCWVDIEKHTTQDSIDQFISSHHKWMDSEFQYCKQLNTFLEEIVTDVLPPETLLVVMPQADLSVLNHLKGLRTRSRWKDAAAKAQFWTNDMQAALSDALGGVIDSCIFLRQK</sequence>
<dbReference type="GO" id="GO:0005634">
    <property type="term" value="C:nucleus"/>
    <property type="evidence" value="ECO:0007669"/>
    <property type="project" value="UniProtKB-SubCell"/>
</dbReference>
<keyword evidence="10" id="KW-1185">Reference proteome</keyword>
<evidence type="ECO:0000259" key="8">
    <source>
        <dbReference type="SMART" id="SM00479"/>
    </source>
</evidence>
<feature type="region of interest" description="Disordered" evidence="7">
    <location>
        <begin position="1"/>
        <end position="139"/>
    </location>
</feature>
<comment type="similarity">
    <text evidence="2">Belongs to the REXO1/REXO3 family.</text>
</comment>
<keyword evidence="6" id="KW-0539">Nucleus</keyword>
<evidence type="ECO:0000256" key="6">
    <source>
        <dbReference type="ARBA" id="ARBA00023242"/>
    </source>
</evidence>
<dbReference type="InterPro" id="IPR036397">
    <property type="entry name" value="RNaseH_sf"/>
</dbReference>
<reference evidence="9" key="2">
    <citation type="journal article" date="2023" name="Microbiol Resour">
        <title>Decontamination and Annotation of the Draft Genome Sequence of the Oomycete Lagenidium giganteum ARSEF 373.</title>
        <authorList>
            <person name="Morgan W.R."/>
            <person name="Tartar A."/>
        </authorList>
    </citation>
    <scope>NUCLEOTIDE SEQUENCE</scope>
    <source>
        <strain evidence="9">ARSEF 373</strain>
    </source>
</reference>
<dbReference type="PANTHER" id="PTHR12801">
    <property type="entry name" value="RNA EXONUCLEASE REXO1 / RECO3 FAMILY MEMBER-RELATED"/>
    <property type="match status" value="1"/>
</dbReference>
<name>A0AAV2YL91_9STRA</name>
<evidence type="ECO:0000256" key="3">
    <source>
        <dbReference type="ARBA" id="ARBA00022722"/>
    </source>
</evidence>
<dbReference type="InterPro" id="IPR034922">
    <property type="entry name" value="REX1-like_exo"/>
</dbReference>
<dbReference type="GO" id="GO:0004527">
    <property type="term" value="F:exonuclease activity"/>
    <property type="evidence" value="ECO:0007669"/>
    <property type="project" value="UniProtKB-KW"/>
</dbReference>
<comment type="subcellular location">
    <subcellularLocation>
        <location evidence="1">Nucleus</location>
    </subcellularLocation>
</comment>
<evidence type="ECO:0000256" key="5">
    <source>
        <dbReference type="ARBA" id="ARBA00022839"/>
    </source>
</evidence>
<dbReference type="InterPro" id="IPR013520">
    <property type="entry name" value="Ribonucl_H"/>
</dbReference>
<evidence type="ECO:0000256" key="1">
    <source>
        <dbReference type="ARBA" id="ARBA00004123"/>
    </source>
</evidence>
<dbReference type="InterPro" id="IPR012337">
    <property type="entry name" value="RNaseH-like_sf"/>
</dbReference>
<proteinExistence type="inferred from homology"/>
<reference evidence="9" key="1">
    <citation type="submission" date="2022-11" db="EMBL/GenBank/DDBJ databases">
        <authorList>
            <person name="Morgan W.R."/>
            <person name="Tartar A."/>
        </authorList>
    </citation>
    <scope>NUCLEOTIDE SEQUENCE</scope>
    <source>
        <strain evidence="9">ARSEF 373</strain>
    </source>
</reference>
<dbReference type="GO" id="GO:0003676">
    <property type="term" value="F:nucleic acid binding"/>
    <property type="evidence" value="ECO:0007669"/>
    <property type="project" value="InterPro"/>
</dbReference>
<evidence type="ECO:0000313" key="9">
    <source>
        <dbReference type="EMBL" id="DAZ94860.1"/>
    </source>
</evidence>
<feature type="domain" description="Exonuclease" evidence="8">
    <location>
        <begin position="509"/>
        <end position="669"/>
    </location>
</feature>
<organism evidence="9 10">
    <name type="scientific">Lagenidium giganteum</name>
    <dbReference type="NCBI Taxonomy" id="4803"/>
    <lineage>
        <taxon>Eukaryota</taxon>
        <taxon>Sar</taxon>
        <taxon>Stramenopiles</taxon>
        <taxon>Oomycota</taxon>
        <taxon>Peronosporomycetes</taxon>
        <taxon>Pythiales</taxon>
        <taxon>Pythiaceae</taxon>
    </lineage>
</organism>
<dbReference type="FunFam" id="3.30.420.10:FF:000019">
    <property type="entry name" value="RNA exonuclease NEF-sp"/>
    <property type="match status" value="1"/>
</dbReference>
<dbReference type="AlphaFoldDB" id="A0AAV2YL91"/>
<dbReference type="Proteomes" id="UP001146120">
    <property type="component" value="Unassembled WGS sequence"/>
</dbReference>
<accession>A0AAV2YL91</accession>
<protein>
    <recommendedName>
        <fullName evidence="8">Exonuclease domain-containing protein</fullName>
    </recommendedName>
</protein>
<dbReference type="CDD" id="cd06145">
    <property type="entry name" value="REX1_like"/>
    <property type="match status" value="1"/>
</dbReference>
<evidence type="ECO:0000313" key="10">
    <source>
        <dbReference type="Proteomes" id="UP001146120"/>
    </source>
</evidence>
<dbReference type="EMBL" id="DAKRPA010000229">
    <property type="protein sequence ID" value="DAZ94860.1"/>
    <property type="molecule type" value="Genomic_DNA"/>
</dbReference>
<feature type="compositionally biased region" description="Low complexity" evidence="7">
    <location>
        <begin position="86"/>
        <end position="101"/>
    </location>
</feature>
<dbReference type="InterPro" id="IPR047021">
    <property type="entry name" value="REXO1/3/4-like"/>
</dbReference>
<feature type="compositionally biased region" description="Acidic residues" evidence="7">
    <location>
        <begin position="1"/>
        <end position="20"/>
    </location>
</feature>
<keyword evidence="5" id="KW-0269">Exonuclease</keyword>
<feature type="compositionally biased region" description="Polar residues" evidence="7">
    <location>
        <begin position="115"/>
        <end position="124"/>
    </location>
</feature>
<dbReference type="SUPFAM" id="SSF53098">
    <property type="entry name" value="Ribonuclease H-like"/>
    <property type="match status" value="1"/>
</dbReference>
<evidence type="ECO:0000256" key="7">
    <source>
        <dbReference type="SAM" id="MobiDB-lite"/>
    </source>
</evidence>
<feature type="compositionally biased region" description="Pro residues" evidence="7">
    <location>
        <begin position="71"/>
        <end position="81"/>
    </location>
</feature>
<dbReference type="SMART" id="SM00479">
    <property type="entry name" value="EXOIII"/>
    <property type="match status" value="1"/>
</dbReference>
<dbReference type="PANTHER" id="PTHR12801:SF115">
    <property type="entry name" value="FI18136P1-RELATED"/>
    <property type="match status" value="1"/>
</dbReference>
<comment type="caution">
    <text evidence="9">The sequence shown here is derived from an EMBL/GenBank/DDBJ whole genome shotgun (WGS) entry which is preliminary data.</text>
</comment>
<keyword evidence="3" id="KW-0540">Nuclease</keyword>